<dbReference type="AlphaFoldDB" id="A0A517XTY6"/>
<organism evidence="1 2">
    <name type="scientific">Urbifossiella limnaea</name>
    <dbReference type="NCBI Taxonomy" id="2528023"/>
    <lineage>
        <taxon>Bacteria</taxon>
        <taxon>Pseudomonadati</taxon>
        <taxon>Planctomycetota</taxon>
        <taxon>Planctomycetia</taxon>
        <taxon>Gemmatales</taxon>
        <taxon>Gemmataceae</taxon>
        <taxon>Urbifossiella</taxon>
    </lineage>
</organism>
<dbReference type="KEGG" id="uli:ETAA1_29420"/>
<dbReference type="OrthoDB" id="276067at2"/>
<dbReference type="EMBL" id="CP036273">
    <property type="protein sequence ID" value="QDU20979.1"/>
    <property type="molecule type" value="Genomic_DNA"/>
</dbReference>
<sequence>MVEKWKAAGRPPDEAARHPSFPEWAREVGGILMVSGFEGFLANRVTRLSEDDPVRRGLALLGAAYPAAWDRTDDWAARVAKLGLTKVWIPVADQDTADGRVRGTGVVLSNHAGETVVAETEDALITLQLQKARRRFEGGEPQTRYRFDVVDRRPIPVDADE</sequence>
<name>A0A517XTY6_9BACT</name>
<reference evidence="1 2" key="1">
    <citation type="submission" date="2019-02" db="EMBL/GenBank/DDBJ databases">
        <title>Deep-cultivation of Planctomycetes and their phenomic and genomic characterization uncovers novel biology.</title>
        <authorList>
            <person name="Wiegand S."/>
            <person name="Jogler M."/>
            <person name="Boedeker C."/>
            <person name="Pinto D."/>
            <person name="Vollmers J."/>
            <person name="Rivas-Marin E."/>
            <person name="Kohn T."/>
            <person name="Peeters S.H."/>
            <person name="Heuer A."/>
            <person name="Rast P."/>
            <person name="Oberbeckmann S."/>
            <person name="Bunk B."/>
            <person name="Jeske O."/>
            <person name="Meyerdierks A."/>
            <person name="Storesund J.E."/>
            <person name="Kallscheuer N."/>
            <person name="Luecker S."/>
            <person name="Lage O.M."/>
            <person name="Pohl T."/>
            <person name="Merkel B.J."/>
            <person name="Hornburger P."/>
            <person name="Mueller R.-W."/>
            <person name="Bruemmer F."/>
            <person name="Labrenz M."/>
            <person name="Spormann A.M."/>
            <person name="Op den Camp H."/>
            <person name="Overmann J."/>
            <person name="Amann R."/>
            <person name="Jetten M.S.M."/>
            <person name="Mascher T."/>
            <person name="Medema M.H."/>
            <person name="Devos D.P."/>
            <person name="Kaster A.-K."/>
            <person name="Ovreas L."/>
            <person name="Rohde M."/>
            <person name="Galperin M.Y."/>
            <person name="Jogler C."/>
        </authorList>
    </citation>
    <scope>NUCLEOTIDE SEQUENCE [LARGE SCALE GENOMIC DNA]</scope>
    <source>
        <strain evidence="1 2">ETA_A1</strain>
    </source>
</reference>
<evidence type="ECO:0000313" key="1">
    <source>
        <dbReference type="EMBL" id="QDU20979.1"/>
    </source>
</evidence>
<evidence type="ECO:0000313" key="2">
    <source>
        <dbReference type="Proteomes" id="UP000319576"/>
    </source>
</evidence>
<proteinExistence type="predicted"/>
<gene>
    <name evidence="1" type="ORF">ETAA1_29420</name>
</gene>
<protein>
    <submittedName>
        <fullName evidence="1">Uncharacterized protein</fullName>
    </submittedName>
</protein>
<dbReference type="RefSeq" id="WP_145239470.1">
    <property type="nucleotide sequence ID" value="NZ_CP036273.1"/>
</dbReference>
<keyword evidence="2" id="KW-1185">Reference proteome</keyword>
<accession>A0A517XTY6</accession>
<dbReference type="Proteomes" id="UP000319576">
    <property type="component" value="Chromosome"/>
</dbReference>